<dbReference type="Proteomes" id="UP000631421">
    <property type="component" value="Unassembled WGS sequence"/>
</dbReference>
<feature type="chain" id="PRO_5036996312" evidence="1">
    <location>
        <begin position="26"/>
        <end position="172"/>
    </location>
</feature>
<dbReference type="RefSeq" id="WP_190352271.1">
    <property type="nucleotide sequence ID" value="NZ_JACJPY010000070.1"/>
</dbReference>
<proteinExistence type="predicted"/>
<feature type="signal peptide" evidence="1">
    <location>
        <begin position="1"/>
        <end position="25"/>
    </location>
</feature>
<organism evidence="2 3">
    <name type="scientific">Pseudanabaena cinerea FACHB-1277</name>
    <dbReference type="NCBI Taxonomy" id="2949581"/>
    <lineage>
        <taxon>Bacteria</taxon>
        <taxon>Bacillati</taxon>
        <taxon>Cyanobacteriota</taxon>
        <taxon>Cyanophyceae</taxon>
        <taxon>Pseudanabaenales</taxon>
        <taxon>Pseudanabaenaceae</taxon>
        <taxon>Pseudanabaena</taxon>
        <taxon>Pseudanabaena cinerea</taxon>
    </lineage>
</organism>
<evidence type="ECO:0000313" key="2">
    <source>
        <dbReference type="EMBL" id="MBD2151853.1"/>
    </source>
</evidence>
<reference evidence="2" key="2">
    <citation type="submission" date="2020-08" db="EMBL/GenBank/DDBJ databases">
        <authorList>
            <person name="Chen M."/>
            <person name="Teng W."/>
            <person name="Zhao L."/>
            <person name="Hu C."/>
            <person name="Zhou Y."/>
            <person name="Han B."/>
            <person name="Song L."/>
            <person name="Shu W."/>
        </authorList>
    </citation>
    <scope>NUCLEOTIDE SEQUENCE</scope>
    <source>
        <strain evidence="2">FACHB-1277</strain>
    </source>
</reference>
<accession>A0A926UVW3</accession>
<evidence type="ECO:0000256" key="1">
    <source>
        <dbReference type="SAM" id="SignalP"/>
    </source>
</evidence>
<dbReference type="EMBL" id="JACJPY010000070">
    <property type="protein sequence ID" value="MBD2151853.1"/>
    <property type="molecule type" value="Genomic_DNA"/>
</dbReference>
<gene>
    <name evidence="2" type="ORF">H6F44_17235</name>
</gene>
<dbReference type="AlphaFoldDB" id="A0A926UVW3"/>
<evidence type="ECO:0000313" key="3">
    <source>
        <dbReference type="Proteomes" id="UP000631421"/>
    </source>
</evidence>
<protein>
    <submittedName>
        <fullName evidence="2">Uncharacterized protein</fullName>
    </submittedName>
</protein>
<keyword evidence="1" id="KW-0732">Signal</keyword>
<name>A0A926UVW3_9CYAN</name>
<reference evidence="2" key="1">
    <citation type="journal article" date="2015" name="ISME J.">
        <title>Draft Genome Sequence of Streptomyces incarnatus NRRL8089, which Produces the Nucleoside Antibiotic Sinefungin.</title>
        <authorList>
            <person name="Oshima K."/>
            <person name="Hattori M."/>
            <person name="Shimizu H."/>
            <person name="Fukuda K."/>
            <person name="Nemoto M."/>
            <person name="Inagaki K."/>
            <person name="Tamura T."/>
        </authorList>
    </citation>
    <scope>NUCLEOTIDE SEQUENCE</scope>
    <source>
        <strain evidence="2">FACHB-1277</strain>
    </source>
</reference>
<keyword evidence="3" id="KW-1185">Reference proteome</keyword>
<sequence length="172" mass="19171">MLKQLSMGAIAIIPIFLSPSPMALAAPRTLTLGVYPLNSGDINITYFPLCPNEITITETPRPYQEGSYTTDGMASLGWLTKAFQIEKIDQFSVTWVARLQPKYANCRASAKIRKIDGENFPDHSYLRMRLIDKKAYLILDMTGMHDANDLTNVILQKAVKSGNPTWSWGGTD</sequence>
<comment type="caution">
    <text evidence="2">The sequence shown here is derived from an EMBL/GenBank/DDBJ whole genome shotgun (WGS) entry which is preliminary data.</text>
</comment>